<evidence type="ECO:0000313" key="3">
    <source>
        <dbReference type="Proteomes" id="UP000567885"/>
    </source>
</evidence>
<reference evidence="2 3" key="1">
    <citation type="submission" date="2020-05" db="EMBL/GenBank/DDBJ databases">
        <title>Identification and distribution of gene clusters putatively required for synthesis of sphingolipid metabolism inhibitors in phylogenetically diverse species of the filamentous fungus Fusarium.</title>
        <authorList>
            <person name="Kim H.-S."/>
            <person name="Busman M."/>
            <person name="Brown D.W."/>
            <person name="Divon H."/>
            <person name="Uhlig S."/>
            <person name="Proctor R.H."/>
        </authorList>
    </citation>
    <scope>NUCLEOTIDE SEQUENCE [LARGE SCALE GENOMIC DNA]</scope>
    <source>
        <strain evidence="2 3">NRRL 20693</strain>
    </source>
</reference>
<sequence>MVKKPTPVKPPKGWEQDRPPDDASDDEIRWYNTFVHEWKRSGKKHFPNDEAVWRGLIPKLKFTGQ</sequence>
<dbReference type="AlphaFoldDB" id="A0A8H5W8Q1"/>
<proteinExistence type="predicted"/>
<protein>
    <submittedName>
        <fullName evidence="2">Uncharacterized protein</fullName>
    </submittedName>
</protein>
<dbReference type="EMBL" id="JAAGWQ010000622">
    <property type="protein sequence ID" value="KAF5653312.1"/>
    <property type="molecule type" value="Genomic_DNA"/>
</dbReference>
<feature type="compositionally biased region" description="Basic and acidic residues" evidence="1">
    <location>
        <begin position="12"/>
        <end position="26"/>
    </location>
</feature>
<evidence type="ECO:0000256" key="1">
    <source>
        <dbReference type="SAM" id="MobiDB-lite"/>
    </source>
</evidence>
<keyword evidence="3" id="KW-1185">Reference proteome</keyword>
<feature type="non-terminal residue" evidence="2">
    <location>
        <position position="65"/>
    </location>
</feature>
<accession>A0A8H5W8Q1</accession>
<dbReference type="Proteomes" id="UP000567885">
    <property type="component" value="Unassembled WGS sequence"/>
</dbReference>
<name>A0A8H5W8Q1_FUSHE</name>
<gene>
    <name evidence="2" type="ORF">FHETE_11408</name>
</gene>
<evidence type="ECO:0000313" key="2">
    <source>
        <dbReference type="EMBL" id="KAF5653312.1"/>
    </source>
</evidence>
<feature type="region of interest" description="Disordered" evidence="1">
    <location>
        <begin position="1"/>
        <end position="26"/>
    </location>
</feature>
<comment type="caution">
    <text evidence="2">The sequence shown here is derived from an EMBL/GenBank/DDBJ whole genome shotgun (WGS) entry which is preliminary data.</text>
</comment>
<organism evidence="2 3">
    <name type="scientific">Fusarium heterosporum</name>
    <dbReference type="NCBI Taxonomy" id="42747"/>
    <lineage>
        <taxon>Eukaryota</taxon>
        <taxon>Fungi</taxon>
        <taxon>Dikarya</taxon>
        <taxon>Ascomycota</taxon>
        <taxon>Pezizomycotina</taxon>
        <taxon>Sordariomycetes</taxon>
        <taxon>Hypocreomycetidae</taxon>
        <taxon>Hypocreales</taxon>
        <taxon>Nectriaceae</taxon>
        <taxon>Fusarium</taxon>
        <taxon>Fusarium heterosporum species complex</taxon>
    </lineage>
</organism>